<dbReference type="SMART" id="SM00645">
    <property type="entry name" value="Pept_C1"/>
    <property type="match status" value="1"/>
</dbReference>
<dbReference type="InterPro" id="IPR025660">
    <property type="entry name" value="Pept_his_AS"/>
</dbReference>
<dbReference type="InterPro" id="IPR013128">
    <property type="entry name" value="Peptidase_C1A"/>
</dbReference>
<dbReference type="PRINTS" id="PR00705">
    <property type="entry name" value="PAPAIN"/>
</dbReference>
<evidence type="ECO:0000256" key="8">
    <source>
        <dbReference type="SAM" id="SignalP"/>
    </source>
</evidence>
<evidence type="ECO:0000256" key="2">
    <source>
        <dbReference type="ARBA" id="ARBA00022670"/>
    </source>
</evidence>
<evidence type="ECO:0000256" key="1">
    <source>
        <dbReference type="ARBA" id="ARBA00008455"/>
    </source>
</evidence>
<evidence type="ECO:0000256" key="5">
    <source>
        <dbReference type="ARBA" id="ARBA00022807"/>
    </source>
</evidence>
<dbReference type="GO" id="GO:0004197">
    <property type="term" value="F:cysteine-type endopeptidase activity"/>
    <property type="evidence" value="ECO:0007669"/>
    <property type="project" value="UniProtKB-ARBA"/>
</dbReference>
<evidence type="ECO:0000256" key="3">
    <source>
        <dbReference type="ARBA" id="ARBA00022729"/>
    </source>
</evidence>
<comment type="similarity">
    <text evidence="1">Belongs to the peptidase C1 family.</text>
</comment>
<keyword evidence="3 8" id="KW-0732">Signal</keyword>
<feature type="chain" id="PRO_5044890023" description="Peptidase C1A papain C-terminal domain-containing protein" evidence="8">
    <location>
        <begin position="24"/>
        <end position="374"/>
    </location>
</feature>
<dbReference type="Pfam" id="PF00112">
    <property type="entry name" value="Peptidase_C1"/>
    <property type="match status" value="1"/>
</dbReference>
<keyword evidence="4" id="KW-0378">Hydrolase</keyword>
<keyword evidence="11" id="KW-1185">Reference proteome</keyword>
<dbReference type="InterPro" id="IPR000169">
    <property type="entry name" value="Pept_cys_AS"/>
</dbReference>
<keyword evidence="7" id="KW-0325">Glycoprotein</keyword>
<dbReference type="AlphaFoldDB" id="A0ABD1XW48"/>
<evidence type="ECO:0000313" key="10">
    <source>
        <dbReference type="EMBL" id="KAL2611758.1"/>
    </source>
</evidence>
<dbReference type="CDD" id="cd02620">
    <property type="entry name" value="Peptidase_C1A_CathepsinB"/>
    <property type="match status" value="1"/>
</dbReference>
<feature type="domain" description="Peptidase C1A papain C-terminal" evidence="9">
    <location>
        <begin position="104"/>
        <end position="339"/>
    </location>
</feature>
<accession>A0ABD1XW48</accession>
<dbReference type="GO" id="GO:0006508">
    <property type="term" value="P:proteolysis"/>
    <property type="evidence" value="ECO:0007669"/>
    <property type="project" value="UniProtKB-KW"/>
</dbReference>
<dbReference type="Gene3D" id="3.90.70.10">
    <property type="entry name" value="Cysteine proteinases"/>
    <property type="match status" value="1"/>
</dbReference>
<keyword evidence="6" id="KW-1015">Disulfide bond</keyword>
<proteinExistence type="inferred from homology"/>
<reference evidence="10 11" key="1">
    <citation type="submission" date="2024-09" db="EMBL/GenBank/DDBJ databases">
        <title>Chromosome-scale assembly of Riccia fluitans.</title>
        <authorList>
            <person name="Paukszto L."/>
            <person name="Sawicki J."/>
            <person name="Karawczyk K."/>
            <person name="Piernik-Szablinska J."/>
            <person name="Szczecinska M."/>
            <person name="Mazdziarz M."/>
        </authorList>
    </citation>
    <scope>NUCLEOTIDE SEQUENCE [LARGE SCALE GENOMIC DNA]</scope>
    <source>
        <strain evidence="10">Rf_01</strain>
        <tissue evidence="10">Aerial parts of the thallus</tissue>
    </source>
</reference>
<dbReference type="InterPro" id="IPR038765">
    <property type="entry name" value="Papain-like_cys_pep_sf"/>
</dbReference>
<evidence type="ECO:0000256" key="6">
    <source>
        <dbReference type="ARBA" id="ARBA00023157"/>
    </source>
</evidence>
<dbReference type="InterPro" id="IPR012599">
    <property type="entry name" value="Propeptide_C1A"/>
</dbReference>
<comment type="caution">
    <text evidence="10">The sequence shown here is derived from an EMBL/GenBank/DDBJ whole genome shotgun (WGS) entry which is preliminary data.</text>
</comment>
<keyword evidence="2" id="KW-0645">Protease</keyword>
<evidence type="ECO:0000256" key="4">
    <source>
        <dbReference type="ARBA" id="ARBA00022801"/>
    </source>
</evidence>
<dbReference type="FunFam" id="3.90.70.10:FF:000081">
    <property type="entry name" value="cathepsin B-like protease 2"/>
    <property type="match status" value="1"/>
</dbReference>
<evidence type="ECO:0000259" key="9">
    <source>
        <dbReference type="SMART" id="SM00645"/>
    </source>
</evidence>
<evidence type="ECO:0000256" key="7">
    <source>
        <dbReference type="ARBA" id="ARBA00023180"/>
    </source>
</evidence>
<dbReference type="Pfam" id="PF08127">
    <property type="entry name" value="Propeptide_C1"/>
    <property type="match status" value="1"/>
</dbReference>
<keyword evidence="5" id="KW-0788">Thiol protease</keyword>
<dbReference type="PROSITE" id="PS00639">
    <property type="entry name" value="THIOL_PROTEASE_HIS"/>
    <property type="match status" value="1"/>
</dbReference>
<evidence type="ECO:0000313" key="11">
    <source>
        <dbReference type="Proteomes" id="UP001605036"/>
    </source>
</evidence>
<protein>
    <recommendedName>
        <fullName evidence="9">Peptidase C1A papain C-terminal domain-containing protein</fullName>
    </recommendedName>
</protein>
<dbReference type="SUPFAM" id="SSF54001">
    <property type="entry name" value="Cysteine proteinases"/>
    <property type="match status" value="1"/>
</dbReference>
<organism evidence="10 11">
    <name type="scientific">Riccia fluitans</name>
    <dbReference type="NCBI Taxonomy" id="41844"/>
    <lineage>
        <taxon>Eukaryota</taxon>
        <taxon>Viridiplantae</taxon>
        <taxon>Streptophyta</taxon>
        <taxon>Embryophyta</taxon>
        <taxon>Marchantiophyta</taxon>
        <taxon>Marchantiopsida</taxon>
        <taxon>Marchantiidae</taxon>
        <taxon>Marchantiales</taxon>
        <taxon>Ricciaceae</taxon>
        <taxon>Riccia</taxon>
    </lineage>
</organism>
<dbReference type="EMBL" id="JBHFFA010000007">
    <property type="protein sequence ID" value="KAL2611758.1"/>
    <property type="molecule type" value="Genomic_DNA"/>
</dbReference>
<dbReference type="PANTHER" id="PTHR12411">
    <property type="entry name" value="CYSTEINE PROTEASE FAMILY C1-RELATED"/>
    <property type="match status" value="1"/>
</dbReference>
<dbReference type="InterPro" id="IPR000668">
    <property type="entry name" value="Peptidase_C1A_C"/>
</dbReference>
<gene>
    <name evidence="10" type="ORF">R1flu_023450</name>
</gene>
<feature type="signal peptide" evidence="8">
    <location>
        <begin position="1"/>
        <end position="23"/>
    </location>
</feature>
<dbReference type="PROSITE" id="PS00139">
    <property type="entry name" value="THIOL_PROTEASE_CYS"/>
    <property type="match status" value="1"/>
</dbReference>
<sequence>MGARANFCLLVIGAALLGTAVLAGRVDFELELEETRPILQQSIVDRINNDKRATWKAGFNSRLENHSVRDFKRLCGTILTRVPEMDLSGPDLETGPSKLEYKELPTNFDAREKWPHCRTIGEILDQGHCGSCWAFGAVEALSDRFCIHGFENVTLSENDLLACCGFECGYGCEGGYPYRAWQYFKRTGVVSSTCYPYFDSQGCGHPGCSPVWETPVCSKVCLKSDELWSEQKHFAVSAYYLSTDPEILKLELYSNGPIEVDFEVYEDFAHYKSGIYQHLYGGYMGGHAVKLIGWGTENGVDYWTIANSLAFNQEESRRQGGDVKRGLNCPVQSGSSFLQVSWSSWIYALPFEHKGSSRFGETRKEPGALVRAGS</sequence>
<name>A0ABD1XW48_9MARC</name>
<dbReference type="Proteomes" id="UP001605036">
    <property type="component" value="Unassembled WGS sequence"/>
</dbReference>